<accession>A0A917ZDQ7</accession>
<dbReference type="AlphaFoldDB" id="A0A917ZDQ7"/>
<protein>
    <submittedName>
        <fullName evidence="1">Uncharacterized protein</fullName>
    </submittedName>
</protein>
<dbReference type="Proteomes" id="UP000646523">
    <property type="component" value="Unassembled WGS sequence"/>
</dbReference>
<proteinExistence type="predicted"/>
<evidence type="ECO:0000313" key="1">
    <source>
        <dbReference type="EMBL" id="GGO80617.1"/>
    </source>
</evidence>
<sequence length="94" mass="10607">MTTESYTRRPPLETREWEKVVEVAYEGPTGSLTLIDGKGITLPKLTTSGPGAYRVRVHLRGRDLVYQAPYPPDGAVELLIMVFPGEWREPTVHR</sequence>
<gene>
    <name evidence="1" type="ORF">GCM10012289_67670</name>
</gene>
<comment type="caution">
    <text evidence="1">The sequence shown here is derived from an EMBL/GenBank/DDBJ whole genome shotgun (WGS) entry which is preliminary data.</text>
</comment>
<dbReference type="EMBL" id="BMNH01000033">
    <property type="protein sequence ID" value="GGO80617.1"/>
    <property type="molecule type" value="Genomic_DNA"/>
</dbReference>
<evidence type="ECO:0000313" key="2">
    <source>
        <dbReference type="Proteomes" id="UP000646523"/>
    </source>
</evidence>
<reference evidence="1" key="1">
    <citation type="journal article" date="2014" name="Int. J. Syst. Evol. Microbiol.">
        <title>Complete genome sequence of Corynebacterium casei LMG S-19264T (=DSM 44701T), isolated from a smear-ripened cheese.</title>
        <authorList>
            <consortium name="US DOE Joint Genome Institute (JGI-PGF)"/>
            <person name="Walter F."/>
            <person name="Albersmeier A."/>
            <person name="Kalinowski J."/>
            <person name="Ruckert C."/>
        </authorList>
    </citation>
    <scope>NUCLEOTIDE SEQUENCE</scope>
    <source>
        <strain evidence="1">CGMCC 4.7368</strain>
    </source>
</reference>
<keyword evidence="2" id="KW-1185">Reference proteome</keyword>
<name>A0A917ZDQ7_9ACTN</name>
<reference evidence="1" key="2">
    <citation type="submission" date="2020-09" db="EMBL/GenBank/DDBJ databases">
        <authorList>
            <person name="Sun Q."/>
            <person name="Zhou Y."/>
        </authorList>
    </citation>
    <scope>NUCLEOTIDE SEQUENCE</scope>
    <source>
        <strain evidence="1">CGMCC 4.7368</strain>
    </source>
</reference>
<dbReference type="RefSeq" id="WP_189128291.1">
    <property type="nucleotide sequence ID" value="NZ_BMNH01000033.1"/>
</dbReference>
<organism evidence="1 2">
    <name type="scientific">Nonomuraea cavernae</name>
    <dbReference type="NCBI Taxonomy" id="2045107"/>
    <lineage>
        <taxon>Bacteria</taxon>
        <taxon>Bacillati</taxon>
        <taxon>Actinomycetota</taxon>
        <taxon>Actinomycetes</taxon>
        <taxon>Streptosporangiales</taxon>
        <taxon>Streptosporangiaceae</taxon>
        <taxon>Nonomuraea</taxon>
    </lineage>
</organism>